<sequence>MTDYLTKDLQDAIEAARRAAQRRSGRLCVHDGDDVHPVLRMWDTGFALAAKDAPILHGFVDLYDGPRHLYQCLVMTSRVEEGERVYEFKRHSRVADSAPVDFERSEAEPALRLPRL</sequence>
<gene>
    <name evidence="1" type="ORF">Lokhon_00518</name>
</gene>
<dbReference type="EMBL" id="APGJ01000003">
    <property type="protein sequence ID" value="EYD72993.1"/>
    <property type="molecule type" value="Genomic_DNA"/>
</dbReference>
<dbReference type="AlphaFoldDB" id="A0A017HFS0"/>
<dbReference type="eggNOG" id="ENOG5032T1W">
    <property type="taxonomic scope" value="Bacteria"/>
</dbReference>
<keyword evidence="2" id="KW-1185">Reference proteome</keyword>
<name>A0A017HFS0_9RHOB</name>
<protein>
    <submittedName>
        <fullName evidence="1">Uncharacterized protein</fullName>
    </submittedName>
</protein>
<proteinExistence type="predicted"/>
<reference evidence="1 2" key="1">
    <citation type="submission" date="2013-03" db="EMBL/GenBank/DDBJ databases">
        <authorList>
            <person name="Fiebig A."/>
            <person name="Goeker M."/>
            <person name="Klenk H.-P.P."/>
        </authorList>
    </citation>
    <scope>NUCLEOTIDE SEQUENCE [LARGE SCALE GENOMIC DNA]</scope>
    <source>
        <strain evidence="1 2">DSM 17492</strain>
    </source>
</reference>
<dbReference type="PATRIC" id="fig|1122180.6.peg.521"/>
<organism evidence="1 2">
    <name type="scientific">Limimaricola hongkongensis DSM 17492</name>
    <dbReference type="NCBI Taxonomy" id="1122180"/>
    <lineage>
        <taxon>Bacteria</taxon>
        <taxon>Pseudomonadati</taxon>
        <taxon>Pseudomonadota</taxon>
        <taxon>Alphaproteobacteria</taxon>
        <taxon>Rhodobacterales</taxon>
        <taxon>Paracoccaceae</taxon>
        <taxon>Limimaricola</taxon>
    </lineage>
</organism>
<dbReference type="OrthoDB" id="7658488at2"/>
<dbReference type="STRING" id="1122180.Lokhon_00518"/>
<dbReference type="HOGENOM" id="CLU_169641_0_0_5"/>
<dbReference type="RefSeq" id="WP_017927975.1">
    <property type="nucleotide sequence ID" value="NZ_KB822996.1"/>
</dbReference>
<dbReference type="Proteomes" id="UP000025047">
    <property type="component" value="Unassembled WGS sequence"/>
</dbReference>
<accession>A0A017HFS0</accession>
<evidence type="ECO:0000313" key="1">
    <source>
        <dbReference type="EMBL" id="EYD72993.1"/>
    </source>
</evidence>
<comment type="caution">
    <text evidence="1">The sequence shown here is derived from an EMBL/GenBank/DDBJ whole genome shotgun (WGS) entry which is preliminary data.</text>
</comment>
<evidence type="ECO:0000313" key="2">
    <source>
        <dbReference type="Proteomes" id="UP000025047"/>
    </source>
</evidence>